<dbReference type="Gramene" id="CDY71459">
    <property type="protein sequence ID" value="CDY71459"/>
    <property type="gene ID" value="GSBRNA2T00015066001"/>
</dbReference>
<proteinExistence type="predicted"/>
<organism evidence="1">
    <name type="scientific">Brassica napus</name>
    <name type="common">Rape</name>
    <dbReference type="NCBI Taxonomy" id="3708"/>
    <lineage>
        <taxon>Eukaryota</taxon>
        <taxon>Viridiplantae</taxon>
        <taxon>Streptophyta</taxon>
        <taxon>Embryophyta</taxon>
        <taxon>Tracheophyta</taxon>
        <taxon>Spermatophyta</taxon>
        <taxon>Magnoliopsida</taxon>
        <taxon>eudicotyledons</taxon>
        <taxon>Gunneridae</taxon>
        <taxon>Pentapetalae</taxon>
        <taxon>rosids</taxon>
        <taxon>malvids</taxon>
        <taxon>Brassicales</taxon>
        <taxon>Brassicaceae</taxon>
        <taxon>Brassiceae</taxon>
        <taxon>Brassica</taxon>
    </lineage>
</organism>
<sequence>MSLKRPLTNCKMLMPPVTMVPARFNGALRSPLVGRLALHVERGAVTMALQPELRSVESSEIGNTVLEGNENTPLAPVVVVVTFCPAY</sequence>
<evidence type="ECO:0000313" key="1">
    <source>
        <dbReference type="EMBL" id="CDY71459.1"/>
    </source>
</evidence>
<dbReference type="AlphaFoldDB" id="A0A078JXN0"/>
<dbReference type="PaxDb" id="3708-A0A078JXN0"/>
<reference evidence="1" key="2">
    <citation type="submission" date="2014-06" db="EMBL/GenBank/DDBJ databases">
        <authorList>
            <person name="Genoscope - CEA"/>
        </authorList>
    </citation>
    <scope>NUCLEOTIDE SEQUENCE</scope>
</reference>
<accession>A0A078JXN0</accession>
<name>A0A078JXN0_BRANA</name>
<dbReference type="EMBL" id="LK045936">
    <property type="protein sequence ID" value="CDY71459.1"/>
    <property type="molecule type" value="Genomic_DNA"/>
</dbReference>
<protein>
    <submittedName>
        <fullName evidence="1">BnaCnng72970D protein</fullName>
    </submittedName>
</protein>
<gene>
    <name evidence="1" type="primary">BnaCnng72970D</name>
    <name evidence="1" type="ORF">GSBRNA2T00015066001</name>
</gene>
<reference evidence="1" key="1">
    <citation type="journal article" date="2014" name="Science">
        <title>Plant genetics. Early allopolyploid evolution in the post-Neolithic Brassica napus oilseed genome.</title>
        <authorList>
            <person name="Chalhoub B."/>
            <person name="Denoeud F."/>
            <person name="Liu S."/>
            <person name="Parkin I.A."/>
            <person name="Tang H."/>
            <person name="Wang X."/>
            <person name="Chiquet J."/>
            <person name="Belcram H."/>
            <person name="Tong C."/>
            <person name="Samans B."/>
            <person name="Correa M."/>
            <person name="Da Silva C."/>
            <person name="Just J."/>
            <person name="Falentin C."/>
            <person name="Koh C.S."/>
            <person name="Le Clainche I."/>
            <person name="Bernard M."/>
            <person name="Bento P."/>
            <person name="Noel B."/>
            <person name="Labadie K."/>
            <person name="Alberti A."/>
            <person name="Charles M."/>
            <person name="Arnaud D."/>
            <person name="Guo H."/>
            <person name="Daviaud C."/>
            <person name="Alamery S."/>
            <person name="Jabbari K."/>
            <person name="Zhao M."/>
            <person name="Edger P.P."/>
            <person name="Chelaifa H."/>
            <person name="Tack D."/>
            <person name="Lassalle G."/>
            <person name="Mestiri I."/>
            <person name="Schnel N."/>
            <person name="Le Paslier M.C."/>
            <person name="Fan G."/>
            <person name="Renault V."/>
            <person name="Bayer P.E."/>
            <person name="Golicz A.A."/>
            <person name="Manoli S."/>
            <person name="Lee T.H."/>
            <person name="Thi V.H."/>
            <person name="Chalabi S."/>
            <person name="Hu Q."/>
            <person name="Fan C."/>
            <person name="Tollenaere R."/>
            <person name="Lu Y."/>
            <person name="Battail C."/>
            <person name="Shen J."/>
            <person name="Sidebottom C.H."/>
            <person name="Wang X."/>
            <person name="Canaguier A."/>
            <person name="Chauveau A."/>
            <person name="Berard A."/>
            <person name="Deniot G."/>
            <person name="Guan M."/>
            <person name="Liu Z."/>
            <person name="Sun F."/>
            <person name="Lim Y.P."/>
            <person name="Lyons E."/>
            <person name="Town C.D."/>
            <person name="Bancroft I."/>
            <person name="Wang X."/>
            <person name="Meng J."/>
            <person name="Ma J."/>
            <person name="Pires J.C."/>
            <person name="King G.J."/>
            <person name="Brunel D."/>
            <person name="Delourme R."/>
            <person name="Renard M."/>
            <person name="Aury J.M."/>
            <person name="Adams K.L."/>
            <person name="Batley J."/>
            <person name="Snowdon R.J."/>
            <person name="Tost J."/>
            <person name="Edwards D."/>
            <person name="Zhou Y."/>
            <person name="Hua W."/>
            <person name="Sharpe A.G."/>
            <person name="Paterson A.H."/>
            <person name="Guan C."/>
            <person name="Wincker P."/>
        </authorList>
    </citation>
    <scope>NUCLEOTIDE SEQUENCE [LARGE SCALE GENOMIC DNA]</scope>
</reference>